<dbReference type="Proteomes" id="UP000193648">
    <property type="component" value="Unassembled WGS sequence"/>
</dbReference>
<dbReference type="GeneID" id="33568260"/>
<dbReference type="Pfam" id="PF13516">
    <property type="entry name" value="LRR_6"/>
    <property type="match status" value="8"/>
</dbReference>
<evidence type="ECO:0000313" key="2">
    <source>
        <dbReference type="Proteomes" id="UP000193648"/>
    </source>
</evidence>
<dbReference type="InterPro" id="IPR001611">
    <property type="entry name" value="Leu-rich_rpt"/>
</dbReference>
<sequence>MQLELKEKNDEVIKLQLEAKKKDDRMLEMHKETLNLQQQALDRLAILQQKAEAILIQSFELHEYPIPRLFIILPIDRTKWDPMNILRKKFRLHFLCECGDHTVETGKSSQNQIHFAKHEGYIVRNSTEFFQKYGKYMAILLQCLSVGMPLAASLGSVPDLKAGIDYSLDYMRTLSVEYPALKSINTIEDYEALEGADLRGLSKFLQINDEDGKLGNLYRITTEAGHVKWVCIGHFSSTYKEKEQKAFEDVVEMNGGEYDSQLGKVVIELRSRAAARGFFDAMTKAKRVYELDITFNRGWDWTKADLETLENALRASSISMLRLDLGSTQEDNTRKLRSTTARYEKLVRIIELNTMKVVRIVLSPDFTKLSSLSNQKLRHHHELTFEMRPRDIRPGDFRVLVNSLGTNMTLASLDLKSNSIEDKGALALSEALKVNRYLATLDLRDNPIEKEGVLALLGALRTSPTLTTLGLQSTLIEEELSEVLKGNATSATLSYSSIGNEIILVLAETLKTNATLTSLILQNNSIGNEAALALSEALKTNMTLANLNLERNSIWKEGALALSEALKTNMTLANLDLGYNTIGKEGALALSEALKTNTSLTNLNLNWDSIEKEGALALSEALKTNTTLTNLDLGYNTIGNEGALALSEALKTNTSLANLNLTSTSIGNEGALALSEALKTNMTLITLDLSYNSIGKEGALALSEALKTNTTLITLDLRYNSFGKEEKLALSKLLRRKEQDRIPILE</sequence>
<evidence type="ECO:0000313" key="1">
    <source>
        <dbReference type="EMBL" id="ORZ23689.1"/>
    </source>
</evidence>
<name>A0A1Y2GTW7_9FUNG</name>
<dbReference type="RefSeq" id="XP_021883503.1">
    <property type="nucleotide sequence ID" value="XM_022026417.1"/>
</dbReference>
<gene>
    <name evidence="1" type="ORF">BCR41DRAFT_368843</name>
</gene>
<dbReference type="SUPFAM" id="SSF52047">
    <property type="entry name" value="RNI-like"/>
    <property type="match status" value="1"/>
</dbReference>
<evidence type="ECO:0008006" key="3">
    <source>
        <dbReference type="Google" id="ProtNLM"/>
    </source>
</evidence>
<dbReference type="EMBL" id="MCFF01000009">
    <property type="protein sequence ID" value="ORZ23689.1"/>
    <property type="molecule type" value="Genomic_DNA"/>
</dbReference>
<keyword evidence="2" id="KW-1185">Reference proteome</keyword>
<dbReference type="PANTHER" id="PTHR24114">
    <property type="entry name" value="LEUCINE RICH REPEAT FAMILY PROTEIN"/>
    <property type="match status" value="1"/>
</dbReference>
<dbReference type="InterPro" id="IPR032675">
    <property type="entry name" value="LRR_dom_sf"/>
</dbReference>
<accession>A0A1Y2GTW7</accession>
<dbReference type="InParanoid" id="A0A1Y2GTW7"/>
<dbReference type="PANTHER" id="PTHR24114:SF2">
    <property type="entry name" value="F-BOX DOMAIN-CONTAINING PROTEIN-RELATED"/>
    <property type="match status" value="1"/>
</dbReference>
<dbReference type="Gene3D" id="3.80.10.10">
    <property type="entry name" value="Ribonuclease Inhibitor"/>
    <property type="match status" value="4"/>
</dbReference>
<organism evidence="1 2">
    <name type="scientific">Lobosporangium transversale</name>
    <dbReference type="NCBI Taxonomy" id="64571"/>
    <lineage>
        <taxon>Eukaryota</taxon>
        <taxon>Fungi</taxon>
        <taxon>Fungi incertae sedis</taxon>
        <taxon>Mucoromycota</taxon>
        <taxon>Mortierellomycotina</taxon>
        <taxon>Mortierellomycetes</taxon>
        <taxon>Mortierellales</taxon>
        <taxon>Mortierellaceae</taxon>
        <taxon>Lobosporangium</taxon>
    </lineage>
</organism>
<dbReference type="InterPro" id="IPR052394">
    <property type="entry name" value="LRR-containing"/>
</dbReference>
<dbReference type="STRING" id="64571.A0A1Y2GTW7"/>
<dbReference type="OrthoDB" id="333024at2759"/>
<comment type="caution">
    <text evidence="1">The sequence shown here is derived from an EMBL/GenBank/DDBJ whole genome shotgun (WGS) entry which is preliminary data.</text>
</comment>
<dbReference type="SMART" id="SM00368">
    <property type="entry name" value="LRR_RI"/>
    <property type="match status" value="10"/>
</dbReference>
<proteinExistence type="predicted"/>
<protein>
    <recommendedName>
        <fullName evidence="3">RNI-like protein</fullName>
    </recommendedName>
</protein>
<reference evidence="1 2" key="1">
    <citation type="submission" date="2016-07" db="EMBL/GenBank/DDBJ databases">
        <title>Pervasive Adenine N6-methylation of Active Genes in Fungi.</title>
        <authorList>
            <consortium name="DOE Joint Genome Institute"/>
            <person name="Mondo S.J."/>
            <person name="Dannebaum R.O."/>
            <person name="Kuo R.C."/>
            <person name="Labutti K."/>
            <person name="Haridas S."/>
            <person name="Kuo A."/>
            <person name="Salamov A."/>
            <person name="Ahrendt S.R."/>
            <person name="Lipzen A."/>
            <person name="Sullivan W."/>
            <person name="Andreopoulos W.B."/>
            <person name="Clum A."/>
            <person name="Lindquist E."/>
            <person name="Daum C."/>
            <person name="Ramamoorthy G.K."/>
            <person name="Gryganskyi A."/>
            <person name="Culley D."/>
            <person name="Magnuson J.K."/>
            <person name="James T.Y."/>
            <person name="O'Malley M.A."/>
            <person name="Stajich J.E."/>
            <person name="Spatafora J.W."/>
            <person name="Visel A."/>
            <person name="Grigoriev I.V."/>
        </authorList>
    </citation>
    <scope>NUCLEOTIDE SEQUENCE [LARGE SCALE GENOMIC DNA]</scope>
    <source>
        <strain evidence="1 2">NRRL 3116</strain>
    </source>
</reference>
<dbReference type="AlphaFoldDB" id="A0A1Y2GTW7"/>